<feature type="domain" description="Orn/Lys/Arg decarboxylases family 1 pyridoxal-P attachment site" evidence="7">
    <location>
        <begin position="81"/>
        <end position="382"/>
    </location>
</feature>
<feature type="compositionally biased region" description="Polar residues" evidence="6">
    <location>
        <begin position="58"/>
        <end position="74"/>
    </location>
</feature>
<evidence type="ECO:0000256" key="1">
    <source>
        <dbReference type="ARBA" id="ARBA00001933"/>
    </source>
</evidence>
<comment type="similarity">
    <text evidence="2">Belongs to the Orn/Lys/Arg decarboxylase class-I family.</text>
</comment>
<dbReference type="Gene3D" id="3.40.640.10">
    <property type="entry name" value="Type I PLP-dependent aspartate aminotransferase-like (Major domain)"/>
    <property type="match status" value="1"/>
</dbReference>
<evidence type="ECO:0000259" key="8">
    <source>
        <dbReference type="Pfam" id="PF03711"/>
    </source>
</evidence>
<dbReference type="Pfam" id="PF03711">
    <property type="entry name" value="OKR_DC_1_C"/>
    <property type="match status" value="1"/>
</dbReference>
<dbReference type="AlphaFoldDB" id="A0A2P2NHW8"/>
<evidence type="ECO:0000256" key="3">
    <source>
        <dbReference type="ARBA" id="ARBA00022793"/>
    </source>
</evidence>
<feature type="region of interest" description="Disordered" evidence="6">
    <location>
        <begin position="47"/>
        <end position="81"/>
    </location>
</feature>
<dbReference type="PANTHER" id="PTHR43277:SF4">
    <property type="entry name" value="ARGININE DECARBOXYLASE"/>
    <property type="match status" value="1"/>
</dbReference>
<accession>A0A2P2NHW8</accession>
<dbReference type="GO" id="GO:0016831">
    <property type="term" value="F:carboxy-lyase activity"/>
    <property type="evidence" value="ECO:0007669"/>
    <property type="project" value="UniProtKB-KW"/>
</dbReference>
<comment type="cofactor">
    <cofactor evidence="1">
        <name>pyridoxal 5'-phosphate</name>
        <dbReference type="ChEBI" id="CHEBI:597326"/>
    </cofactor>
</comment>
<dbReference type="SUPFAM" id="SSF55904">
    <property type="entry name" value="Ornithine decarboxylase C-terminal domain"/>
    <property type="match status" value="1"/>
</dbReference>
<dbReference type="EMBL" id="GGEC01061549">
    <property type="protein sequence ID" value="MBX42033.1"/>
    <property type="molecule type" value="Transcribed_RNA"/>
</dbReference>
<keyword evidence="3" id="KW-0210">Decarboxylase</keyword>
<dbReference type="CDD" id="cd00615">
    <property type="entry name" value="Orn_deC_like"/>
    <property type="match status" value="1"/>
</dbReference>
<organism evidence="9">
    <name type="scientific">Rhizophora mucronata</name>
    <name type="common">Asiatic mangrove</name>
    <dbReference type="NCBI Taxonomy" id="61149"/>
    <lineage>
        <taxon>Eukaryota</taxon>
        <taxon>Viridiplantae</taxon>
        <taxon>Streptophyta</taxon>
        <taxon>Embryophyta</taxon>
        <taxon>Tracheophyta</taxon>
        <taxon>Spermatophyta</taxon>
        <taxon>Magnoliopsida</taxon>
        <taxon>eudicotyledons</taxon>
        <taxon>Gunneridae</taxon>
        <taxon>Pentapetalae</taxon>
        <taxon>rosids</taxon>
        <taxon>fabids</taxon>
        <taxon>Malpighiales</taxon>
        <taxon>Rhizophoraceae</taxon>
        <taxon>Rhizophora</taxon>
    </lineage>
</organism>
<evidence type="ECO:0000313" key="9">
    <source>
        <dbReference type="EMBL" id="MBX42033.1"/>
    </source>
</evidence>
<dbReference type="InterPro" id="IPR008286">
    <property type="entry name" value="Prn/Lys/Arg_de-COase_C"/>
</dbReference>
<proteinExistence type="inferred from homology"/>
<dbReference type="SUPFAM" id="SSF53383">
    <property type="entry name" value="PLP-dependent transferases"/>
    <property type="match status" value="1"/>
</dbReference>
<dbReference type="InterPro" id="IPR036633">
    <property type="entry name" value="Prn/Lys/Arg_de-COase_C_sf"/>
</dbReference>
<dbReference type="InterPro" id="IPR000310">
    <property type="entry name" value="Orn/Lys/Arg_deCO2ase_major_dom"/>
</dbReference>
<protein>
    <recommendedName>
        <fullName evidence="10">Arginine decarboxylase-like</fullName>
    </recommendedName>
</protein>
<evidence type="ECO:0000259" key="7">
    <source>
        <dbReference type="Pfam" id="PF01276"/>
    </source>
</evidence>
<evidence type="ECO:0000256" key="5">
    <source>
        <dbReference type="ARBA" id="ARBA00023239"/>
    </source>
</evidence>
<dbReference type="InterPro" id="IPR015421">
    <property type="entry name" value="PyrdxlP-dep_Trfase_major"/>
</dbReference>
<keyword evidence="5" id="KW-0456">Lyase</keyword>
<dbReference type="Gene3D" id="3.90.100.10">
    <property type="entry name" value="Orn/Lys/Arg decarboxylase, C-terminal domain"/>
    <property type="match status" value="1"/>
</dbReference>
<dbReference type="InterPro" id="IPR015424">
    <property type="entry name" value="PyrdxlP-dep_Trfase"/>
</dbReference>
<keyword evidence="4" id="KW-0663">Pyridoxal phosphate</keyword>
<dbReference type="PANTHER" id="PTHR43277">
    <property type="entry name" value="ARGININE DECARBOXYLASE"/>
    <property type="match status" value="1"/>
</dbReference>
<evidence type="ECO:0000256" key="2">
    <source>
        <dbReference type="ARBA" id="ARBA00010671"/>
    </source>
</evidence>
<evidence type="ECO:0008006" key="10">
    <source>
        <dbReference type="Google" id="ProtNLM"/>
    </source>
</evidence>
<reference evidence="9" key="1">
    <citation type="submission" date="2018-02" db="EMBL/GenBank/DDBJ databases">
        <title>Rhizophora mucronata_Transcriptome.</title>
        <authorList>
            <person name="Meera S.P."/>
            <person name="Sreeshan A."/>
            <person name="Augustine A."/>
        </authorList>
    </citation>
    <scope>NUCLEOTIDE SEQUENCE</scope>
    <source>
        <tissue evidence="9">Leaf</tissue>
    </source>
</reference>
<name>A0A2P2NHW8_RHIMU</name>
<dbReference type="InterPro" id="IPR052357">
    <property type="entry name" value="Orn_Lys_Arg_decarboxylase-I"/>
</dbReference>
<evidence type="ECO:0000256" key="4">
    <source>
        <dbReference type="ARBA" id="ARBA00022898"/>
    </source>
</evidence>
<feature type="domain" description="Orn/Lys/Arg decarboxylase C-terminal" evidence="8">
    <location>
        <begin position="486"/>
        <end position="545"/>
    </location>
</feature>
<dbReference type="Pfam" id="PF01276">
    <property type="entry name" value="OKR_DC_1"/>
    <property type="match status" value="1"/>
</dbReference>
<sequence>MFASSPSLDLNLELGFAKKWILRPLRSTRTATRMSISEESVTLEPVKEQDRIGRTGKTRSVTKNDLLVSKSQTSQKDRLPPPLVTALKTSAERNVASFHFPGHNRGHAAPSSLTQLIGLRPFLHDLPELPELDNLFSPEGPILEAQIQAAQLFGSSETWFLVGGTTCGIQAAIMATCLPGEHLVLPRNCHVSAISAIVLSGATPKYIIPEYDCSWDIAGGVNVMQVQKAIKDLEMEGQRPAAVFITCPTYHGICSNLSEICQLCHSLGIPVIVDEAHGAHLGFHPEMPHSALKQGADIVVQSTHKVLCSLTQSSMLHMSGNIVDREQIGRCLQTLQTTSPSYLLLASLDAARAQLGENPETTFNKAMELASEARFLIKEIMGITVLDSPNFAKFPAIDPLRLTIGFSQLGLSGHESDDILDRDHGIISELVGTKSITYAINLGTCRDHIQRLVMGLKELSSWSQRNHAMGMGLDNRRFAPFVDATMILNPRDAFFARKNRVGILESLGKICGELICPYPPGIPVMIPGEIITQSALDYLLDVKSMGAIISGASDPLLSSMVICDV</sequence>
<evidence type="ECO:0000256" key="6">
    <source>
        <dbReference type="SAM" id="MobiDB-lite"/>
    </source>
</evidence>